<evidence type="ECO:0000313" key="2">
    <source>
        <dbReference type="Proteomes" id="UP001165960"/>
    </source>
</evidence>
<gene>
    <name evidence="1" type="ORF">DSO57_1031061</name>
</gene>
<proteinExistence type="predicted"/>
<keyword evidence="2" id="KW-1185">Reference proteome</keyword>
<accession>A0ACC2T0T8</accession>
<comment type="caution">
    <text evidence="1">The sequence shown here is derived from an EMBL/GenBank/DDBJ whole genome shotgun (WGS) entry which is preliminary data.</text>
</comment>
<dbReference type="Proteomes" id="UP001165960">
    <property type="component" value="Unassembled WGS sequence"/>
</dbReference>
<reference evidence="1" key="1">
    <citation type="submission" date="2022-04" db="EMBL/GenBank/DDBJ databases">
        <title>Genome of the entomopathogenic fungus Entomophthora muscae.</title>
        <authorList>
            <person name="Elya C."/>
            <person name="Lovett B.R."/>
            <person name="Lee E."/>
            <person name="Macias A.M."/>
            <person name="Hajek A.E."/>
            <person name="De Bivort B.L."/>
            <person name="Kasson M.T."/>
            <person name="De Fine Licht H.H."/>
            <person name="Stajich J.E."/>
        </authorList>
    </citation>
    <scope>NUCLEOTIDE SEQUENCE</scope>
    <source>
        <strain evidence="1">Berkeley</strain>
    </source>
</reference>
<name>A0ACC2T0T8_9FUNG</name>
<dbReference type="EMBL" id="QTSX02003770">
    <property type="protein sequence ID" value="KAJ9068208.1"/>
    <property type="molecule type" value="Genomic_DNA"/>
</dbReference>
<sequence length="63" mass="7435">MKEIIVFENNGEFFSRFGDREVFHIHSECIMEASYKDKKVEFVDSAGSKIWTKKGCIHLWPTH</sequence>
<organism evidence="1 2">
    <name type="scientific">Entomophthora muscae</name>
    <dbReference type="NCBI Taxonomy" id="34485"/>
    <lineage>
        <taxon>Eukaryota</taxon>
        <taxon>Fungi</taxon>
        <taxon>Fungi incertae sedis</taxon>
        <taxon>Zoopagomycota</taxon>
        <taxon>Entomophthoromycotina</taxon>
        <taxon>Entomophthoromycetes</taxon>
        <taxon>Entomophthorales</taxon>
        <taxon>Entomophthoraceae</taxon>
        <taxon>Entomophthora</taxon>
    </lineage>
</organism>
<protein>
    <submittedName>
        <fullName evidence="1">Uncharacterized protein</fullName>
    </submittedName>
</protein>
<evidence type="ECO:0000313" key="1">
    <source>
        <dbReference type="EMBL" id="KAJ9068208.1"/>
    </source>
</evidence>